<evidence type="ECO:0000256" key="1">
    <source>
        <dbReference type="ARBA" id="ARBA00001933"/>
    </source>
</evidence>
<evidence type="ECO:0000256" key="6">
    <source>
        <dbReference type="ARBA" id="ARBA00009320"/>
    </source>
</evidence>
<dbReference type="Pfam" id="PF01063">
    <property type="entry name" value="Aminotran_4"/>
    <property type="match status" value="1"/>
</dbReference>
<dbReference type="GO" id="GO:0008652">
    <property type="term" value="P:amino acid biosynthetic process"/>
    <property type="evidence" value="ECO:0007669"/>
    <property type="project" value="UniProtKB-ARBA"/>
</dbReference>
<dbReference type="FunFam" id="3.20.10.10:FF:000002">
    <property type="entry name" value="D-alanine aminotransferase"/>
    <property type="match status" value="1"/>
</dbReference>
<evidence type="ECO:0000256" key="3">
    <source>
        <dbReference type="ARBA" id="ARBA00004824"/>
    </source>
</evidence>
<dbReference type="Gene3D" id="3.20.10.10">
    <property type="entry name" value="D-amino Acid Aminotransferase, subunit A, domain 2"/>
    <property type="match status" value="1"/>
</dbReference>
<comment type="pathway">
    <text evidence="10">Cofactor biosynthesis; tetrahydrofolate biosynthesis; 4-aminobenzoate from chorismate: step 2/2.</text>
</comment>
<keyword evidence="19" id="KW-0032">Aminotransferase</keyword>
<evidence type="ECO:0000256" key="17">
    <source>
        <dbReference type="ARBA" id="ARBA00069174"/>
    </source>
</evidence>
<evidence type="ECO:0000256" key="16">
    <source>
        <dbReference type="ARBA" id="ARBA00054027"/>
    </source>
</evidence>
<comment type="caution">
    <text evidence="19">The sequence shown here is derived from an EMBL/GenBank/DDBJ whole genome shotgun (WGS) entry which is preliminary data.</text>
</comment>
<dbReference type="InterPro" id="IPR050571">
    <property type="entry name" value="Class-IV_PLP-Dep_Aminotrnsfr"/>
</dbReference>
<evidence type="ECO:0000256" key="10">
    <source>
        <dbReference type="ARBA" id="ARBA00035633"/>
    </source>
</evidence>
<comment type="catalytic activity">
    <reaction evidence="15">
        <text>4-amino-4-deoxychorismate = 4-aminobenzoate + pyruvate + H(+)</text>
        <dbReference type="Rhea" id="RHEA:16201"/>
        <dbReference type="ChEBI" id="CHEBI:15361"/>
        <dbReference type="ChEBI" id="CHEBI:15378"/>
        <dbReference type="ChEBI" id="CHEBI:17836"/>
        <dbReference type="ChEBI" id="CHEBI:58406"/>
        <dbReference type="EC" id="4.1.3.38"/>
    </reaction>
</comment>
<comment type="function">
    <text evidence="16">Involved in the biosynthesis of p-aminobenzoate (PABA), a precursor of tetrahydrofolate. Converts 4-amino-4-deoxychorismate into 4-aminobenzoate (PABA) and pyruvate.</text>
</comment>
<evidence type="ECO:0000256" key="2">
    <source>
        <dbReference type="ARBA" id="ARBA00003109"/>
    </source>
</evidence>
<evidence type="ECO:0000256" key="7">
    <source>
        <dbReference type="ARBA" id="ARBA00013053"/>
    </source>
</evidence>
<evidence type="ECO:0000256" key="15">
    <source>
        <dbReference type="ARBA" id="ARBA00049529"/>
    </source>
</evidence>
<comment type="catalytic activity">
    <reaction evidence="12">
        <text>L-valine + 2-oxoglutarate = 3-methyl-2-oxobutanoate + L-glutamate</text>
        <dbReference type="Rhea" id="RHEA:24813"/>
        <dbReference type="ChEBI" id="CHEBI:11851"/>
        <dbReference type="ChEBI" id="CHEBI:16810"/>
        <dbReference type="ChEBI" id="CHEBI:29985"/>
        <dbReference type="ChEBI" id="CHEBI:57762"/>
        <dbReference type="EC" id="2.6.1.42"/>
    </reaction>
</comment>
<dbReference type="Proteomes" id="UP000029391">
    <property type="component" value="Unassembled WGS sequence"/>
</dbReference>
<keyword evidence="20" id="KW-1185">Reference proteome</keyword>
<dbReference type="STRING" id="1121013.GCA_000426365_01439"/>
<comment type="pathway">
    <text evidence="3">Amino-acid biosynthesis; L-isoleucine biosynthesis; L-isoleucine from 2-oxobutanoate: step 4/4.</text>
</comment>
<dbReference type="InterPro" id="IPR043131">
    <property type="entry name" value="BCAT-like_N"/>
</dbReference>
<dbReference type="PANTHER" id="PTHR42743">
    <property type="entry name" value="AMINO-ACID AMINOTRANSFERASE"/>
    <property type="match status" value="1"/>
</dbReference>
<comment type="catalytic activity">
    <reaction evidence="14">
        <text>L-leucine + 2-oxoglutarate = 4-methyl-2-oxopentanoate + L-glutamate</text>
        <dbReference type="Rhea" id="RHEA:18321"/>
        <dbReference type="ChEBI" id="CHEBI:16810"/>
        <dbReference type="ChEBI" id="CHEBI:17865"/>
        <dbReference type="ChEBI" id="CHEBI:29985"/>
        <dbReference type="ChEBI" id="CHEBI:57427"/>
        <dbReference type="EC" id="2.6.1.42"/>
    </reaction>
</comment>
<dbReference type="EC" id="2.6.1.42" evidence="7"/>
<comment type="pathway">
    <text evidence="5">Amino-acid biosynthesis; L-leucine biosynthesis; L-leucine from 3-methyl-2-oxobutanoate: step 4/4.</text>
</comment>
<evidence type="ECO:0000256" key="9">
    <source>
        <dbReference type="ARBA" id="ARBA00022909"/>
    </source>
</evidence>
<dbReference type="eggNOG" id="COG0115">
    <property type="taxonomic scope" value="Bacteria"/>
</dbReference>
<reference evidence="19 20" key="1">
    <citation type="submission" date="2013-09" db="EMBL/GenBank/DDBJ databases">
        <title>Genome sequencing of Arenimonas composti.</title>
        <authorList>
            <person name="Chen F."/>
            <person name="Wang G."/>
        </authorList>
    </citation>
    <scope>NUCLEOTIDE SEQUENCE [LARGE SCALE GENOMIC DNA]</scope>
    <source>
        <strain evidence="19 20">TR7-09</strain>
    </source>
</reference>
<evidence type="ECO:0000313" key="20">
    <source>
        <dbReference type="Proteomes" id="UP000029391"/>
    </source>
</evidence>
<comment type="catalytic activity">
    <reaction evidence="13">
        <text>L-isoleucine + 2-oxoglutarate = (S)-3-methyl-2-oxopentanoate + L-glutamate</text>
        <dbReference type="Rhea" id="RHEA:24801"/>
        <dbReference type="ChEBI" id="CHEBI:16810"/>
        <dbReference type="ChEBI" id="CHEBI:29985"/>
        <dbReference type="ChEBI" id="CHEBI:35146"/>
        <dbReference type="ChEBI" id="CHEBI:58045"/>
        <dbReference type="EC" id="2.6.1.42"/>
    </reaction>
</comment>
<sequence>MMATSIHDFHDDPRNAGILIWINGALKPRAEATVSVFDSGFVLGDGVWEGLRVVGGHPVFLDAHLDRLFEGAKAIALDIGLDRAGLTRAIYDTLAANGMQDGVHLRLMVTRGVKRTPYQDPRVCIGPATVVIIPEFKIAKPETVNAGLRLFTVHVRRGFPDVQDPKLNSHSKLNCITACIQAYTAGADEALMLDPHGFVATCNSTHFFIVRRGEVWTSSGDYCLGGITRANVLRVCAEAGIVAREKNFSLTEVYSADEAFCTGTFAGVVPVREIDGRAIGDGVPGPMVLRLQQLYRGLVERDVMFRAGERLA</sequence>
<keyword evidence="8" id="KW-0663">Pyridoxal phosphate</keyword>
<evidence type="ECO:0000256" key="4">
    <source>
        <dbReference type="ARBA" id="ARBA00004931"/>
    </source>
</evidence>
<proteinExistence type="inferred from homology"/>
<dbReference type="SUPFAM" id="SSF56752">
    <property type="entry name" value="D-aminoacid aminotransferase-like PLP-dependent enzymes"/>
    <property type="match status" value="1"/>
</dbReference>
<dbReference type="GO" id="GO:0004084">
    <property type="term" value="F:branched-chain-amino-acid transaminase activity"/>
    <property type="evidence" value="ECO:0007669"/>
    <property type="project" value="UniProtKB-EC"/>
</dbReference>
<evidence type="ECO:0000256" key="11">
    <source>
        <dbReference type="ARBA" id="ARBA00035676"/>
    </source>
</evidence>
<dbReference type="EC" id="4.1.3.38" evidence="11"/>
<dbReference type="AlphaFoldDB" id="A0A091BJZ2"/>
<dbReference type="GO" id="GO:0008696">
    <property type="term" value="F:4-amino-4-deoxychorismate lyase activity"/>
    <property type="evidence" value="ECO:0007669"/>
    <property type="project" value="UniProtKB-EC"/>
</dbReference>
<organism evidence="19 20">
    <name type="scientific">Arenimonas composti TR7-09 = DSM 18010</name>
    <dbReference type="NCBI Taxonomy" id="1121013"/>
    <lineage>
        <taxon>Bacteria</taxon>
        <taxon>Pseudomonadati</taxon>
        <taxon>Pseudomonadota</taxon>
        <taxon>Gammaproteobacteria</taxon>
        <taxon>Lysobacterales</taxon>
        <taxon>Lysobacteraceae</taxon>
        <taxon>Arenimonas</taxon>
    </lineage>
</organism>
<evidence type="ECO:0000313" key="19">
    <source>
        <dbReference type="EMBL" id="KFN51119.1"/>
    </source>
</evidence>
<gene>
    <name evidence="19" type="ORF">P873_04260</name>
</gene>
<dbReference type="InterPro" id="IPR043132">
    <property type="entry name" value="BCAT-like_C"/>
</dbReference>
<keyword evidence="19" id="KW-0808">Transferase</keyword>
<dbReference type="GO" id="GO:0046656">
    <property type="term" value="P:folic acid biosynthetic process"/>
    <property type="evidence" value="ECO:0007669"/>
    <property type="project" value="UniProtKB-KW"/>
</dbReference>
<protein>
    <recommendedName>
        <fullName evidence="17">Aminodeoxychorismate lyase</fullName>
        <ecNumber evidence="7">2.6.1.42</ecNumber>
        <ecNumber evidence="11">4.1.3.38</ecNumber>
    </recommendedName>
    <alternativeName>
        <fullName evidence="18">4-amino-4-deoxychorismate lyase</fullName>
    </alternativeName>
</protein>
<keyword evidence="9" id="KW-0289">Folate biosynthesis</keyword>
<dbReference type="PANTHER" id="PTHR42743:SF11">
    <property type="entry name" value="AMINODEOXYCHORISMATE LYASE"/>
    <property type="match status" value="1"/>
</dbReference>
<comment type="pathway">
    <text evidence="4">Amino-acid biosynthesis; L-valine biosynthesis; L-valine from pyruvate: step 4/4.</text>
</comment>
<evidence type="ECO:0000256" key="12">
    <source>
        <dbReference type="ARBA" id="ARBA00048212"/>
    </source>
</evidence>
<evidence type="ECO:0000256" key="18">
    <source>
        <dbReference type="ARBA" id="ARBA00080135"/>
    </source>
</evidence>
<comment type="cofactor">
    <cofactor evidence="1">
        <name>pyridoxal 5'-phosphate</name>
        <dbReference type="ChEBI" id="CHEBI:597326"/>
    </cofactor>
</comment>
<name>A0A091BJZ2_9GAMM</name>
<evidence type="ECO:0000256" key="8">
    <source>
        <dbReference type="ARBA" id="ARBA00022898"/>
    </source>
</evidence>
<comment type="function">
    <text evidence="2">Acts on leucine, isoleucine and valine.</text>
</comment>
<dbReference type="Gene3D" id="3.30.470.10">
    <property type="match status" value="1"/>
</dbReference>
<dbReference type="InterPro" id="IPR036038">
    <property type="entry name" value="Aminotransferase-like"/>
</dbReference>
<evidence type="ECO:0000256" key="14">
    <source>
        <dbReference type="ARBA" id="ARBA00049229"/>
    </source>
</evidence>
<accession>A0A091BJZ2</accession>
<comment type="similarity">
    <text evidence="6">Belongs to the class-IV pyridoxal-phosphate-dependent aminotransferase family.</text>
</comment>
<dbReference type="EMBL" id="AWXU01000009">
    <property type="protein sequence ID" value="KFN51119.1"/>
    <property type="molecule type" value="Genomic_DNA"/>
</dbReference>
<dbReference type="InterPro" id="IPR001544">
    <property type="entry name" value="Aminotrans_IV"/>
</dbReference>
<evidence type="ECO:0000256" key="13">
    <source>
        <dbReference type="ARBA" id="ARBA00048798"/>
    </source>
</evidence>
<evidence type="ECO:0000256" key="5">
    <source>
        <dbReference type="ARBA" id="ARBA00005072"/>
    </source>
</evidence>